<evidence type="ECO:0000313" key="17">
    <source>
        <dbReference type="Proteomes" id="UP001212997"/>
    </source>
</evidence>
<dbReference type="Pfam" id="PF00394">
    <property type="entry name" value="Cu-oxidase"/>
    <property type="match status" value="1"/>
</dbReference>
<dbReference type="InterPro" id="IPR008972">
    <property type="entry name" value="Cupredoxin"/>
</dbReference>
<keyword evidence="12" id="KW-0732">Signal</keyword>
<comment type="catalytic activity">
    <reaction evidence="1">
        <text>4 hydroquinone + O2 = 4 benzosemiquinone + 2 H2O</text>
        <dbReference type="Rhea" id="RHEA:11276"/>
        <dbReference type="ChEBI" id="CHEBI:15377"/>
        <dbReference type="ChEBI" id="CHEBI:15379"/>
        <dbReference type="ChEBI" id="CHEBI:17594"/>
        <dbReference type="ChEBI" id="CHEBI:17977"/>
        <dbReference type="EC" id="1.10.3.2"/>
    </reaction>
</comment>
<dbReference type="CDD" id="cd13882">
    <property type="entry name" value="CuRO_2_Tv-LCC_like"/>
    <property type="match status" value="1"/>
</dbReference>
<keyword evidence="10" id="KW-1015">Disulfide bond</keyword>
<feature type="signal peptide" evidence="12">
    <location>
        <begin position="1"/>
        <end position="22"/>
    </location>
</feature>
<dbReference type="SUPFAM" id="SSF49503">
    <property type="entry name" value="Cupredoxins"/>
    <property type="match status" value="3"/>
</dbReference>
<evidence type="ECO:0000256" key="6">
    <source>
        <dbReference type="ARBA" id="ARBA00022525"/>
    </source>
</evidence>
<dbReference type="PANTHER" id="PTHR11709:SF511">
    <property type="entry name" value="LACCASE"/>
    <property type="match status" value="1"/>
</dbReference>
<evidence type="ECO:0000256" key="12">
    <source>
        <dbReference type="SAM" id="SignalP"/>
    </source>
</evidence>
<keyword evidence="7" id="KW-0479">Metal-binding</keyword>
<dbReference type="Pfam" id="PF07732">
    <property type="entry name" value="Cu-oxidase_3"/>
    <property type="match status" value="1"/>
</dbReference>
<dbReference type="AlphaFoldDB" id="A0AAD5YHL5"/>
<dbReference type="InterPro" id="IPR011706">
    <property type="entry name" value="Cu-oxidase_C"/>
</dbReference>
<dbReference type="EC" id="1.10.3.2" evidence="5"/>
<dbReference type="InterPro" id="IPR001117">
    <property type="entry name" value="Cu-oxidase_2nd"/>
</dbReference>
<evidence type="ECO:0000313" key="16">
    <source>
        <dbReference type="EMBL" id="KAJ3482316.1"/>
    </source>
</evidence>
<evidence type="ECO:0000256" key="3">
    <source>
        <dbReference type="ARBA" id="ARBA00004613"/>
    </source>
</evidence>
<evidence type="ECO:0000259" key="14">
    <source>
        <dbReference type="Pfam" id="PF07731"/>
    </source>
</evidence>
<evidence type="ECO:0000256" key="7">
    <source>
        <dbReference type="ARBA" id="ARBA00022723"/>
    </source>
</evidence>
<keyword evidence="9" id="KW-0186">Copper</keyword>
<dbReference type="PANTHER" id="PTHR11709">
    <property type="entry name" value="MULTI-COPPER OXIDASE"/>
    <property type="match status" value="1"/>
</dbReference>
<organism evidence="16 17">
    <name type="scientific">Meripilus lineatus</name>
    <dbReference type="NCBI Taxonomy" id="2056292"/>
    <lineage>
        <taxon>Eukaryota</taxon>
        <taxon>Fungi</taxon>
        <taxon>Dikarya</taxon>
        <taxon>Basidiomycota</taxon>
        <taxon>Agaricomycotina</taxon>
        <taxon>Agaricomycetes</taxon>
        <taxon>Polyporales</taxon>
        <taxon>Meripilaceae</taxon>
        <taxon>Meripilus</taxon>
    </lineage>
</organism>
<dbReference type="CDD" id="cd13903">
    <property type="entry name" value="CuRO_3_Tv-LCC_like"/>
    <property type="match status" value="1"/>
</dbReference>
<feature type="chain" id="PRO_5042144634" description="laccase" evidence="12">
    <location>
        <begin position="23"/>
        <end position="534"/>
    </location>
</feature>
<dbReference type="EMBL" id="JANAWD010000279">
    <property type="protein sequence ID" value="KAJ3482316.1"/>
    <property type="molecule type" value="Genomic_DNA"/>
</dbReference>
<dbReference type="GO" id="GO:0052716">
    <property type="term" value="F:hydroquinone:oxygen oxidoreductase activity"/>
    <property type="evidence" value="ECO:0007669"/>
    <property type="project" value="UniProtKB-EC"/>
</dbReference>
<evidence type="ECO:0000256" key="4">
    <source>
        <dbReference type="ARBA" id="ARBA00010609"/>
    </source>
</evidence>
<evidence type="ECO:0000256" key="10">
    <source>
        <dbReference type="ARBA" id="ARBA00023157"/>
    </source>
</evidence>
<dbReference type="GO" id="GO:0005507">
    <property type="term" value="F:copper ion binding"/>
    <property type="evidence" value="ECO:0007669"/>
    <property type="project" value="InterPro"/>
</dbReference>
<name>A0AAD5YHL5_9APHY</name>
<sequence length="534" mass="57871">MLKLLALIDVVASLLFVPFAHAAIGPVGTLRIVNENLAPDGFNRTVITAGGRTPGVLIKGNKGDRFRINVVNDLTDPSLLKSTSIHWHGLLQHGTNWADGAAFVTQCPISPSKSFEYKFAAEGQAGTYWYHSHVSTQYCDGLRGPLVIYDPFDPLKFLYDVDNGNVLGLSLLSIRPAHVGAESTVITLTDWYHLPAPQLPIPPTPDSTLINGLGRYPGGPTSPLAVITVQRGKRYRFRLVSMSCDPNYQFSIDNHPLTVIEADGESTQPLRVDTIPIFASQRYSFVLNANQPVGNYWIRALPNIGTRTFDGGLNSAILRYVGAPVQDPTTTANASPVVLQEVNLHPLFFRPAPGIPVIGQADVNLQLNFTFAGGRFAVNGVSFEDPPVPVLLQILHGSQNAQDLLPAGAVYTLPHNKVVELRMPGGVIGGGHPLHLHGHTFWVVRSAGSTTTNFLNPVLRDTVNIGGLGDDVTIRFKTDNPGPWFLHCHIDFHLVTGFAVVFAEAPNRTASANPVPPAWDELCPLYNALPEGDK</sequence>
<dbReference type="Gene3D" id="2.60.40.420">
    <property type="entry name" value="Cupredoxins - blue copper proteins"/>
    <property type="match status" value="3"/>
</dbReference>
<evidence type="ECO:0000256" key="5">
    <source>
        <dbReference type="ARBA" id="ARBA00012297"/>
    </source>
</evidence>
<proteinExistence type="inferred from homology"/>
<comment type="caution">
    <text evidence="16">The sequence shown here is derived from an EMBL/GenBank/DDBJ whole genome shotgun (WGS) entry which is preliminary data.</text>
</comment>
<dbReference type="GO" id="GO:0005576">
    <property type="term" value="C:extracellular region"/>
    <property type="evidence" value="ECO:0007669"/>
    <property type="project" value="UniProtKB-SubCell"/>
</dbReference>
<comment type="similarity">
    <text evidence="4">Belongs to the multicopper oxidase family.</text>
</comment>
<evidence type="ECO:0000259" key="15">
    <source>
        <dbReference type="Pfam" id="PF07732"/>
    </source>
</evidence>
<dbReference type="InterPro" id="IPR011707">
    <property type="entry name" value="Cu-oxidase-like_N"/>
</dbReference>
<comment type="cofactor">
    <cofactor evidence="2">
        <name>Cu cation</name>
        <dbReference type="ChEBI" id="CHEBI:23378"/>
    </cofactor>
</comment>
<reference evidence="16" key="1">
    <citation type="submission" date="2022-07" db="EMBL/GenBank/DDBJ databases">
        <title>Genome Sequence of Physisporinus lineatus.</title>
        <authorList>
            <person name="Buettner E."/>
        </authorList>
    </citation>
    <scope>NUCLEOTIDE SEQUENCE</scope>
    <source>
        <strain evidence="16">VT162</strain>
    </source>
</reference>
<dbReference type="FunFam" id="2.60.40.420:FF:000045">
    <property type="entry name" value="Laccase 2"/>
    <property type="match status" value="1"/>
</dbReference>
<evidence type="ECO:0000256" key="9">
    <source>
        <dbReference type="ARBA" id="ARBA00023008"/>
    </source>
</evidence>
<feature type="domain" description="Plastocyanin-like" evidence="15">
    <location>
        <begin position="34"/>
        <end position="151"/>
    </location>
</feature>
<evidence type="ECO:0000256" key="1">
    <source>
        <dbReference type="ARBA" id="ARBA00000349"/>
    </source>
</evidence>
<keyword evidence="17" id="KW-1185">Reference proteome</keyword>
<comment type="subcellular location">
    <subcellularLocation>
        <location evidence="3">Secreted</location>
    </subcellularLocation>
</comment>
<gene>
    <name evidence="16" type="ORF">NLI96_g7057</name>
</gene>
<dbReference type="CDD" id="cd13856">
    <property type="entry name" value="CuRO_1_Tv-LCC_like"/>
    <property type="match status" value="1"/>
</dbReference>
<dbReference type="Proteomes" id="UP001212997">
    <property type="component" value="Unassembled WGS sequence"/>
</dbReference>
<evidence type="ECO:0000256" key="2">
    <source>
        <dbReference type="ARBA" id="ARBA00001935"/>
    </source>
</evidence>
<dbReference type="InterPro" id="IPR045087">
    <property type="entry name" value="Cu-oxidase_fam"/>
</dbReference>
<dbReference type="PROSITE" id="PS00079">
    <property type="entry name" value="MULTICOPPER_OXIDASE1"/>
    <property type="match status" value="1"/>
</dbReference>
<evidence type="ECO:0000259" key="13">
    <source>
        <dbReference type="Pfam" id="PF00394"/>
    </source>
</evidence>
<keyword evidence="8" id="KW-0560">Oxidoreductase</keyword>
<evidence type="ECO:0000256" key="11">
    <source>
        <dbReference type="ARBA" id="ARBA00023180"/>
    </source>
</evidence>
<accession>A0AAD5YHL5</accession>
<keyword evidence="6" id="KW-0964">Secreted</keyword>
<feature type="domain" description="Plastocyanin-like" evidence="14">
    <location>
        <begin position="385"/>
        <end position="507"/>
    </location>
</feature>
<dbReference type="Pfam" id="PF07731">
    <property type="entry name" value="Cu-oxidase_2"/>
    <property type="match status" value="1"/>
</dbReference>
<dbReference type="InterPro" id="IPR033138">
    <property type="entry name" value="Cu_oxidase_CS"/>
</dbReference>
<protein>
    <recommendedName>
        <fullName evidence="5">laccase</fullName>
        <ecNumber evidence="5">1.10.3.2</ecNumber>
    </recommendedName>
</protein>
<keyword evidence="11" id="KW-0325">Glycoprotein</keyword>
<feature type="domain" description="Plastocyanin-like" evidence="13">
    <location>
        <begin position="182"/>
        <end position="323"/>
    </location>
</feature>
<evidence type="ECO:0000256" key="8">
    <source>
        <dbReference type="ARBA" id="ARBA00023002"/>
    </source>
</evidence>